<dbReference type="SMART" id="SM00028">
    <property type="entry name" value="TPR"/>
    <property type="match status" value="2"/>
</dbReference>
<dbReference type="Gene3D" id="1.25.40.10">
    <property type="entry name" value="Tetratricopeptide repeat domain"/>
    <property type="match status" value="1"/>
</dbReference>
<sequence>MMPCSMISGRGQPYQERQEMAEYRVVHQPTVAVRDRPWGSVIGAKKADELVPTCARSVGLAEGTWVKTTEEFEYKGARTHGWMLLHGQAINLGQLLDKVEKDRMGMVVRYQVMVAKTDIRERPMLAGVPVVGARKKGDIIRTDQQLNGWVRLQHDFYAVGKADPLEGWAQIDGHAIGQGLILQRWDPPTLPAVVIGGLGAQGGKTQRYWVLAAEGVPVRERPWGRVLCVKSRGHLLRLDTLKEGWARLEADFTEEGQIEHVNAVEDDTPVLEGWVLLDGRDLGLPRQCQKYEREKVPPAEEPRRSSDEIASRRAAKHAAHAAKGEDCSLSTLLREALVSAEVIEQLAQAGVNDLEELITIVSRADHHEELRKCGFSKLGARAKLVTLVQPHWKALAYKEQGNAQYRASRFEDAAQLYTQALQQIACASTELALSCYSNRAACFQQMREPQLALADVEHVLRFDPGNAKALARKAVYDQQLAGGL</sequence>
<evidence type="ECO:0000313" key="3">
    <source>
        <dbReference type="EMBL" id="KOO22651.1"/>
    </source>
</evidence>
<dbReference type="InterPro" id="IPR051966">
    <property type="entry name" value="RPAP3"/>
</dbReference>
<reference evidence="4" key="1">
    <citation type="journal article" date="2015" name="PLoS Genet.">
        <title>Genome Sequence and Transcriptome Analyses of Chrysochromulina tobin: Metabolic Tools for Enhanced Algal Fitness in the Prominent Order Prymnesiales (Haptophyceae).</title>
        <authorList>
            <person name="Hovde B.T."/>
            <person name="Deodato C.R."/>
            <person name="Hunsperger H.M."/>
            <person name="Ryken S.A."/>
            <person name="Yost W."/>
            <person name="Jha R.K."/>
            <person name="Patterson J."/>
            <person name="Monnat R.J. Jr."/>
            <person name="Barlow S.B."/>
            <person name="Starkenburg S.R."/>
            <person name="Cattolico R.A."/>
        </authorList>
    </citation>
    <scope>NUCLEOTIDE SEQUENCE</scope>
    <source>
        <strain evidence="4">CCMP291</strain>
    </source>
</reference>
<keyword evidence="4" id="KW-1185">Reference proteome</keyword>
<gene>
    <name evidence="3" type="ORF">Ctob_000585</name>
</gene>
<dbReference type="PANTHER" id="PTHR46423">
    <property type="entry name" value="RNA POLYMERASE II-ASSOCIATED PROTEIN 3"/>
    <property type="match status" value="1"/>
</dbReference>
<dbReference type="EMBL" id="JWZX01003263">
    <property type="protein sequence ID" value="KOO22651.1"/>
    <property type="molecule type" value="Genomic_DNA"/>
</dbReference>
<name>A0A0M0J7T4_9EUKA</name>
<dbReference type="Proteomes" id="UP000037460">
    <property type="component" value="Unassembled WGS sequence"/>
</dbReference>
<dbReference type="InterPro" id="IPR019734">
    <property type="entry name" value="TPR_rpt"/>
</dbReference>
<organism evidence="3 4">
    <name type="scientific">Chrysochromulina tobinii</name>
    <dbReference type="NCBI Taxonomy" id="1460289"/>
    <lineage>
        <taxon>Eukaryota</taxon>
        <taxon>Haptista</taxon>
        <taxon>Haptophyta</taxon>
        <taxon>Prymnesiophyceae</taxon>
        <taxon>Prymnesiales</taxon>
        <taxon>Chrysochromulinaceae</taxon>
        <taxon>Chrysochromulina</taxon>
    </lineage>
</organism>
<accession>A0A0M0J7T4</accession>
<dbReference type="SUPFAM" id="SSF48452">
    <property type="entry name" value="TPR-like"/>
    <property type="match status" value="1"/>
</dbReference>
<feature type="compositionally biased region" description="Basic and acidic residues" evidence="2">
    <location>
        <begin position="292"/>
        <end position="311"/>
    </location>
</feature>
<dbReference type="GO" id="GO:0101031">
    <property type="term" value="C:protein folding chaperone complex"/>
    <property type="evidence" value="ECO:0007669"/>
    <property type="project" value="TreeGrafter"/>
</dbReference>
<dbReference type="AlphaFoldDB" id="A0A0M0J7T4"/>
<dbReference type="OrthoDB" id="2423701at2759"/>
<evidence type="ECO:0000256" key="2">
    <source>
        <dbReference type="SAM" id="MobiDB-lite"/>
    </source>
</evidence>
<dbReference type="PANTHER" id="PTHR46423:SF1">
    <property type="entry name" value="RNA POLYMERASE II-ASSOCIATED PROTEIN 3"/>
    <property type="match status" value="1"/>
</dbReference>
<proteinExistence type="predicted"/>
<evidence type="ECO:0000256" key="1">
    <source>
        <dbReference type="ARBA" id="ARBA00022803"/>
    </source>
</evidence>
<comment type="caution">
    <text evidence="3">The sequence shown here is derived from an EMBL/GenBank/DDBJ whole genome shotgun (WGS) entry which is preliminary data.</text>
</comment>
<evidence type="ECO:0000313" key="4">
    <source>
        <dbReference type="Proteomes" id="UP000037460"/>
    </source>
</evidence>
<dbReference type="InterPro" id="IPR011990">
    <property type="entry name" value="TPR-like_helical_dom_sf"/>
</dbReference>
<keyword evidence="1" id="KW-0802">TPR repeat</keyword>
<feature type="region of interest" description="Disordered" evidence="2">
    <location>
        <begin position="292"/>
        <end position="315"/>
    </location>
</feature>
<protein>
    <submittedName>
        <fullName evidence="3">Hsp chaperone complex subunit cns1</fullName>
    </submittedName>
</protein>